<keyword evidence="4" id="KW-0057">Aromatic amino acid biosynthesis</keyword>
<evidence type="ECO:0000259" key="8">
    <source>
        <dbReference type="PROSITE" id="PS51171"/>
    </source>
</evidence>
<keyword evidence="5" id="KW-0584">Phenylalanine biosynthesis</keyword>
<dbReference type="Gene3D" id="3.30.70.260">
    <property type="match status" value="1"/>
</dbReference>
<dbReference type="Pfam" id="PF00800">
    <property type="entry name" value="PDT"/>
    <property type="match status" value="1"/>
</dbReference>
<dbReference type="PANTHER" id="PTHR21022:SF19">
    <property type="entry name" value="PREPHENATE DEHYDRATASE-RELATED"/>
    <property type="match status" value="1"/>
</dbReference>
<sequence>MIDGTVVYYQGSPGAFSEAAILSHWPNAIPQGFPTFAETFQALQDNPNAVGLLPIENAYRGPVYDVLDLLTASTLSIWAEAVQPVELALMAYGHSDLSRIKKVRSHPQALMQSQMFCREHGLIVEVALDTAGSAKELLESRREDVGAIASPRAAEIYGLNIVRRGIQDHPDNRTRFWLLSQRPIHLTSPLNRMKTSAVFDLPDKPGALVNYLLWYKKFGLNLSKVESRPRPGAPFAYRFWIDVVGDAKSLDQAWESGLSDLEWFRRFGTYPVLSE</sequence>
<dbReference type="EC" id="4.2.1.51" evidence="2"/>
<dbReference type="InterPro" id="IPR018528">
    <property type="entry name" value="Preph_deHydtase_CS"/>
</dbReference>
<dbReference type="SUPFAM" id="SSF53850">
    <property type="entry name" value="Periplasmic binding protein-like II"/>
    <property type="match status" value="1"/>
</dbReference>
<evidence type="ECO:0000256" key="6">
    <source>
        <dbReference type="ARBA" id="ARBA00023239"/>
    </source>
</evidence>
<dbReference type="PANTHER" id="PTHR21022">
    <property type="entry name" value="PREPHENATE DEHYDRATASE P PROTEIN"/>
    <property type="match status" value="1"/>
</dbReference>
<comment type="caution">
    <text evidence="9">The sequence shown here is derived from an EMBL/GenBank/DDBJ whole genome shotgun (WGS) entry which is preliminary data.</text>
</comment>
<dbReference type="PROSITE" id="PS00858">
    <property type="entry name" value="PREPHENATE_DEHYDR_2"/>
    <property type="match status" value="1"/>
</dbReference>
<dbReference type="AlphaFoldDB" id="A0A1R0IQF2"/>
<evidence type="ECO:0000256" key="1">
    <source>
        <dbReference type="ARBA" id="ARBA00004741"/>
    </source>
</evidence>
<dbReference type="CDD" id="cd04905">
    <property type="entry name" value="ACT_CM-PDT"/>
    <property type="match status" value="1"/>
</dbReference>
<dbReference type="PROSITE" id="PS00857">
    <property type="entry name" value="PREPHENATE_DEHYDR_1"/>
    <property type="match status" value="1"/>
</dbReference>
<evidence type="ECO:0000256" key="7">
    <source>
        <dbReference type="ARBA" id="ARBA00047848"/>
    </source>
</evidence>
<dbReference type="SUPFAM" id="SSF55021">
    <property type="entry name" value="ACT-like"/>
    <property type="match status" value="1"/>
</dbReference>
<dbReference type="UniPathway" id="UPA00121">
    <property type="reaction ID" value="UER00345"/>
</dbReference>
<dbReference type="Gene3D" id="3.40.190.10">
    <property type="entry name" value="Periplasmic binding protein-like II"/>
    <property type="match status" value="2"/>
</dbReference>
<proteinExistence type="predicted"/>
<keyword evidence="6" id="KW-0456">Lyase</keyword>
<dbReference type="GO" id="GO:0004664">
    <property type="term" value="F:prephenate dehydratase activity"/>
    <property type="evidence" value="ECO:0007669"/>
    <property type="project" value="UniProtKB-EC"/>
</dbReference>
<reference evidence="9 10" key="1">
    <citation type="journal article" date="2014" name="BMC Genomics">
        <title>Comparison of environmental and isolate Sulfobacillus genomes reveals diverse carbon, sulfur, nitrogen, and hydrogen metabolisms.</title>
        <authorList>
            <person name="Justice N.B."/>
            <person name="Norman A."/>
            <person name="Brown C.T."/>
            <person name="Singh A."/>
            <person name="Thomas B.C."/>
            <person name="Banfield J.F."/>
        </authorList>
    </citation>
    <scope>NUCLEOTIDE SEQUENCE [LARGE SCALE GENOMIC DNA]</scope>
    <source>
        <strain evidence="9">AMDSBA5</strain>
    </source>
</reference>
<dbReference type="EMBL" id="PXYX01000039">
    <property type="protein sequence ID" value="PSR24961.1"/>
    <property type="molecule type" value="Genomic_DNA"/>
</dbReference>
<evidence type="ECO:0000256" key="4">
    <source>
        <dbReference type="ARBA" id="ARBA00023141"/>
    </source>
</evidence>
<evidence type="ECO:0000256" key="3">
    <source>
        <dbReference type="ARBA" id="ARBA00022605"/>
    </source>
</evidence>
<dbReference type="PROSITE" id="PS51171">
    <property type="entry name" value="PREPHENATE_DEHYDR_3"/>
    <property type="match status" value="1"/>
</dbReference>
<accession>A0A1R0IQF2</accession>
<evidence type="ECO:0000313" key="10">
    <source>
        <dbReference type="Proteomes" id="UP000242705"/>
    </source>
</evidence>
<keyword evidence="3" id="KW-0028">Amino-acid biosynthesis</keyword>
<gene>
    <name evidence="9" type="ORF">C7B47_13550</name>
</gene>
<dbReference type="Proteomes" id="UP000242705">
    <property type="component" value="Unassembled WGS sequence"/>
</dbReference>
<protein>
    <recommendedName>
        <fullName evidence="2">prephenate dehydratase</fullName>
        <ecNumber evidence="2">4.2.1.51</ecNumber>
    </recommendedName>
</protein>
<evidence type="ECO:0000256" key="2">
    <source>
        <dbReference type="ARBA" id="ARBA00013147"/>
    </source>
</evidence>
<feature type="domain" description="Prephenate dehydratase" evidence="8">
    <location>
        <begin position="6"/>
        <end position="181"/>
    </location>
</feature>
<dbReference type="CDD" id="cd13631">
    <property type="entry name" value="PBP2_Ct-PDT_like"/>
    <property type="match status" value="1"/>
</dbReference>
<dbReference type="RefSeq" id="WP_076007302.1">
    <property type="nucleotide sequence ID" value="NZ_MDZD01000018.1"/>
</dbReference>
<evidence type="ECO:0000256" key="5">
    <source>
        <dbReference type="ARBA" id="ARBA00023222"/>
    </source>
</evidence>
<dbReference type="InterPro" id="IPR045865">
    <property type="entry name" value="ACT-like_dom_sf"/>
</dbReference>
<dbReference type="InterPro" id="IPR001086">
    <property type="entry name" value="Preph_deHydtase"/>
</dbReference>
<evidence type="ECO:0000313" key="9">
    <source>
        <dbReference type="EMBL" id="PSR24961.1"/>
    </source>
</evidence>
<dbReference type="GO" id="GO:0009094">
    <property type="term" value="P:L-phenylalanine biosynthetic process"/>
    <property type="evidence" value="ECO:0007669"/>
    <property type="project" value="UniProtKB-UniPathway"/>
</dbReference>
<name>A0A1R0IQF2_SULTH</name>
<dbReference type="GO" id="GO:0005737">
    <property type="term" value="C:cytoplasm"/>
    <property type="evidence" value="ECO:0007669"/>
    <property type="project" value="TreeGrafter"/>
</dbReference>
<organism evidence="9 10">
    <name type="scientific">Sulfobacillus thermosulfidooxidans</name>
    <dbReference type="NCBI Taxonomy" id="28034"/>
    <lineage>
        <taxon>Bacteria</taxon>
        <taxon>Bacillati</taxon>
        <taxon>Bacillota</taxon>
        <taxon>Clostridia</taxon>
        <taxon>Eubacteriales</taxon>
        <taxon>Clostridiales Family XVII. Incertae Sedis</taxon>
        <taxon>Sulfobacillus</taxon>
    </lineage>
</organism>
<comment type="pathway">
    <text evidence="1">Amino-acid biosynthesis; L-phenylalanine biosynthesis; phenylpyruvate from prephenate: step 1/1.</text>
</comment>
<comment type="catalytic activity">
    <reaction evidence="7">
        <text>prephenate + H(+) = 3-phenylpyruvate + CO2 + H2O</text>
        <dbReference type="Rhea" id="RHEA:21648"/>
        <dbReference type="ChEBI" id="CHEBI:15377"/>
        <dbReference type="ChEBI" id="CHEBI:15378"/>
        <dbReference type="ChEBI" id="CHEBI:16526"/>
        <dbReference type="ChEBI" id="CHEBI:18005"/>
        <dbReference type="ChEBI" id="CHEBI:29934"/>
        <dbReference type="EC" id="4.2.1.51"/>
    </reaction>
</comment>